<feature type="compositionally biased region" description="Low complexity" evidence="1">
    <location>
        <begin position="746"/>
        <end position="756"/>
    </location>
</feature>
<proteinExistence type="predicted"/>
<feature type="compositionally biased region" description="Basic and acidic residues" evidence="1">
    <location>
        <begin position="759"/>
        <end position="772"/>
    </location>
</feature>
<protein>
    <submittedName>
        <fullName evidence="2">Uncharacterized protein</fullName>
    </submittedName>
</protein>
<feature type="region of interest" description="Disordered" evidence="1">
    <location>
        <begin position="299"/>
        <end position="333"/>
    </location>
</feature>
<keyword evidence="3" id="KW-1185">Reference proteome</keyword>
<evidence type="ECO:0000313" key="2">
    <source>
        <dbReference type="EMBL" id="RPB17485.1"/>
    </source>
</evidence>
<gene>
    <name evidence="2" type="ORF">P167DRAFT_601321</name>
</gene>
<name>A0A3N4LHP9_9PEZI</name>
<accession>A0A3N4LHP9</accession>
<dbReference type="AlphaFoldDB" id="A0A3N4LHP9"/>
<feature type="region of interest" description="Disordered" evidence="1">
    <location>
        <begin position="682"/>
        <end position="782"/>
    </location>
</feature>
<dbReference type="OrthoDB" id="5363978at2759"/>
<feature type="compositionally biased region" description="Low complexity" evidence="1">
    <location>
        <begin position="139"/>
        <end position="182"/>
    </location>
</feature>
<dbReference type="InParanoid" id="A0A3N4LHP9"/>
<evidence type="ECO:0000313" key="3">
    <source>
        <dbReference type="Proteomes" id="UP000277580"/>
    </source>
</evidence>
<reference evidence="2 3" key="1">
    <citation type="journal article" date="2018" name="Nat. Ecol. Evol.">
        <title>Pezizomycetes genomes reveal the molecular basis of ectomycorrhizal truffle lifestyle.</title>
        <authorList>
            <person name="Murat C."/>
            <person name="Payen T."/>
            <person name="Noel B."/>
            <person name="Kuo A."/>
            <person name="Morin E."/>
            <person name="Chen J."/>
            <person name="Kohler A."/>
            <person name="Krizsan K."/>
            <person name="Balestrini R."/>
            <person name="Da Silva C."/>
            <person name="Montanini B."/>
            <person name="Hainaut M."/>
            <person name="Levati E."/>
            <person name="Barry K.W."/>
            <person name="Belfiori B."/>
            <person name="Cichocki N."/>
            <person name="Clum A."/>
            <person name="Dockter R.B."/>
            <person name="Fauchery L."/>
            <person name="Guy J."/>
            <person name="Iotti M."/>
            <person name="Le Tacon F."/>
            <person name="Lindquist E.A."/>
            <person name="Lipzen A."/>
            <person name="Malagnac F."/>
            <person name="Mello A."/>
            <person name="Molinier V."/>
            <person name="Miyauchi S."/>
            <person name="Poulain J."/>
            <person name="Riccioni C."/>
            <person name="Rubini A."/>
            <person name="Sitrit Y."/>
            <person name="Splivallo R."/>
            <person name="Traeger S."/>
            <person name="Wang M."/>
            <person name="Zifcakova L."/>
            <person name="Wipf D."/>
            <person name="Zambonelli A."/>
            <person name="Paolocci F."/>
            <person name="Nowrousian M."/>
            <person name="Ottonello S."/>
            <person name="Baldrian P."/>
            <person name="Spatafora J.W."/>
            <person name="Henrissat B."/>
            <person name="Nagy L.G."/>
            <person name="Aury J.M."/>
            <person name="Wincker P."/>
            <person name="Grigoriev I.V."/>
            <person name="Bonfante P."/>
            <person name="Martin F.M."/>
        </authorList>
    </citation>
    <scope>NUCLEOTIDE SEQUENCE [LARGE SCALE GENOMIC DNA]</scope>
    <source>
        <strain evidence="2 3">CCBAS932</strain>
    </source>
</reference>
<feature type="region of interest" description="Disordered" evidence="1">
    <location>
        <begin position="128"/>
        <end position="182"/>
    </location>
</feature>
<feature type="compositionally biased region" description="Low complexity" evidence="1">
    <location>
        <begin position="313"/>
        <end position="323"/>
    </location>
</feature>
<sequence length="986" mass="108909">MFSSFQQRFPLQDLKQWVPMLELFPLDPEALSAGPPDAEILLETFLPGSVYGLYQKGEMFPKPFWTLPPRKVFQTLPISTSLPLESISVPKVVVSSSDSELPIPAPRAIVAAEIPRVQTPLTSEIPAIRKKISTPSFNTRPSTPTRPGTPTCSSTPTRPSTPVDVRSSLPHSNSSSFSTLKKSPSVRDFLGTAANFAKETKPKPATQKDVAISTPVQVPAPTPVPAPTSVPTSAPAMASLPLERSVVSIEPLGDGPIVVRETKKQEMQKEHMALVQYYSPVIQVPRPDSAQYRTLDTQNTCRNETSYKSPEQSSPSLSKGLSSNVHSPKEEFGAVPMDPQYQALITRYLKKLQIEAVKVHSQFSPAPPTNNSPVLQQCSLIRFDRAFNRFDIPNSYFPEIHIESRHRDYVHHFIKKSVFKTAAAGSSRSIREVMQELRKDSIFLNTIEPGAILQALDDAVVARLRQSLSTQNNSITRFGDASARMDDLRRFLESLTKDNGQCVEFEHWIEEVPVDSEQTLPIKFTVDFANGTPAIRGTLSGPNVLKDSVRRRIKAFKPRPSQDSEFAFDTTVTTHGTPLKRTFGNKGSSTELRLYKRSRNGSSDDVSLQRPKSMFTKSRNTSSENISYIQRPKHLSIITTSSNEKMRAISNSSVRDLILSPINTSSTQIDVQISEAIFIESAPDSPSSTAGSMERWEQSSTLSRFSMGSSQTGITIPPSGPSVCLVSGRTSRKQTTEEERSARATQSFRSQSVRSLRSLRREPTSESRKEDDTQSLYSSSSPAPAFDINHFLRPKKCRSISEISLDNPKEYHAESLKRSFSSTSSLSKFAPATSRLPTVLSPVETEMPQILISDESGPMESSDLLDMVTQIVEPEDLPLAITVPMILEEPMRADSGFPSSDGKKSAHGLLKEVAGVGEDAKKLPQGTRKTTFIKDIKITAVKDTKDESKPVEERGTKKNKLFGRLKDRVKGLKKKVSGAMRSGKEN</sequence>
<feature type="compositionally biased region" description="Polar residues" evidence="1">
    <location>
        <begin position="698"/>
        <end position="714"/>
    </location>
</feature>
<evidence type="ECO:0000256" key="1">
    <source>
        <dbReference type="SAM" id="MobiDB-lite"/>
    </source>
</evidence>
<dbReference type="EMBL" id="ML119105">
    <property type="protein sequence ID" value="RPB17485.1"/>
    <property type="molecule type" value="Genomic_DNA"/>
</dbReference>
<feature type="region of interest" description="Disordered" evidence="1">
    <location>
        <begin position="598"/>
        <end position="623"/>
    </location>
</feature>
<feature type="compositionally biased region" description="Polar residues" evidence="1">
    <location>
        <begin position="299"/>
        <end position="312"/>
    </location>
</feature>
<dbReference type="Proteomes" id="UP000277580">
    <property type="component" value="Unassembled WGS sequence"/>
</dbReference>
<organism evidence="2 3">
    <name type="scientific">Morchella conica CCBAS932</name>
    <dbReference type="NCBI Taxonomy" id="1392247"/>
    <lineage>
        <taxon>Eukaryota</taxon>
        <taxon>Fungi</taxon>
        <taxon>Dikarya</taxon>
        <taxon>Ascomycota</taxon>
        <taxon>Pezizomycotina</taxon>
        <taxon>Pezizomycetes</taxon>
        <taxon>Pezizales</taxon>
        <taxon>Morchellaceae</taxon>
        <taxon>Morchella</taxon>
    </lineage>
</organism>